<dbReference type="SUPFAM" id="SSF51338">
    <property type="entry name" value="Composite domain of metallo-dependent hydrolases"/>
    <property type="match status" value="1"/>
</dbReference>
<accession>A0A432GRR6</accession>
<evidence type="ECO:0000256" key="1">
    <source>
        <dbReference type="ARBA" id="ARBA00022801"/>
    </source>
</evidence>
<organism evidence="3 4">
    <name type="scientific">SAR324 cluster bacterium</name>
    <dbReference type="NCBI Taxonomy" id="2024889"/>
    <lineage>
        <taxon>Bacteria</taxon>
        <taxon>Deltaproteobacteria</taxon>
        <taxon>SAR324 cluster</taxon>
    </lineage>
</organism>
<dbReference type="GO" id="GO:0016810">
    <property type="term" value="F:hydrolase activity, acting on carbon-nitrogen (but not peptide) bonds"/>
    <property type="evidence" value="ECO:0007669"/>
    <property type="project" value="InterPro"/>
</dbReference>
<name>A0A432GRR6_9DELT</name>
<evidence type="ECO:0000259" key="2">
    <source>
        <dbReference type="Pfam" id="PF01979"/>
    </source>
</evidence>
<comment type="caution">
    <text evidence="3">The sequence shown here is derived from an EMBL/GenBank/DDBJ whole genome shotgun (WGS) entry which is preliminary data.</text>
</comment>
<gene>
    <name evidence="3" type="ORF">DSY94_02160</name>
</gene>
<dbReference type="AlphaFoldDB" id="A0A432GRR6"/>
<dbReference type="Proteomes" id="UP000287176">
    <property type="component" value="Unassembled WGS sequence"/>
</dbReference>
<dbReference type="SUPFAM" id="SSF51556">
    <property type="entry name" value="Metallo-dependent hydrolases"/>
    <property type="match status" value="1"/>
</dbReference>
<protein>
    <submittedName>
        <fullName evidence="3">8-oxoguanine deaminase</fullName>
    </submittedName>
</protein>
<dbReference type="Pfam" id="PF01979">
    <property type="entry name" value="Amidohydro_1"/>
    <property type="match status" value="1"/>
</dbReference>
<dbReference type="InterPro" id="IPR032466">
    <property type="entry name" value="Metal_Hydrolase"/>
</dbReference>
<dbReference type="EMBL" id="QNZI01000058">
    <property type="protein sequence ID" value="RTZ86223.1"/>
    <property type="molecule type" value="Genomic_DNA"/>
</dbReference>
<proteinExistence type="predicted"/>
<sequence length="124" mass="13931">MKIWLKNPLSILAENAGGGILLEGARIIELIPSGKQPSSEYDSVFDASWHVILPGLINLHHHFYQTLTRVYPQALNKELFPWLKTLYPLWAGITPEALRMATRLAIAELMLSGCTTASDQHYVF</sequence>
<dbReference type="PANTHER" id="PTHR43794">
    <property type="entry name" value="AMINOHYDROLASE SSNA-RELATED"/>
    <property type="match status" value="1"/>
</dbReference>
<dbReference type="PANTHER" id="PTHR43794:SF11">
    <property type="entry name" value="AMIDOHYDROLASE-RELATED DOMAIN-CONTAINING PROTEIN"/>
    <property type="match status" value="1"/>
</dbReference>
<keyword evidence="1" id="KW-0378">Hydrolase</keyword>
<dbReference type="Gene3D" id="3.20.20.140">
    <property type="entry name" value="Metal-dependent hydrolases"/>
    <property type="match status" value="1"/>
</dbReference>
<evidence type="ECO:0000313" key="4">
    <source>
        <dbReference type="Proteomes" id="UP000287176"/>
    </source>
</evidence>
<dbReference type="Gene3D" id="2.30.40.10">
    <property type="entry name" value="Urease, subunit C, domain 1"/>
    <property type="match status" value="1"/>
</dbReference>
<dbReference type="InterPro" id="IPR011059">
    <property type="entry name" value="Metal-dep_hydrolase_composite"/>
</dbReference>
<evidence type="ECO:0000313" key="3">
    <source>
        <dbReference type="EMBL" id="RTZ86223.1"/>
    </source>
</evidence>
<feature type="domain" description="Amidohydrolase-related" evidence="2">
    <location>
        <begin position="51"/>
        <end position="121"/>
    </location>
</feature>
<dbReference type="InterPro" id="IPR050287">
    <property type="entry name" value="MTA/SAH_deaminase"/>
</dbReference>
<dbReference type="InterPro" id="IPR006680">
    <property type="entry name" value="Amidohydro-rel"/>
</dbReference>
<reference evidence="3 4" key="1">
    <citation type="submission" date="2018-06" db="EMBL/GenBank/DDBJ databases">
        <title>Combined omics and stable isotope probing to characterize newly discovered Mariana Back-Arc vent microbial communities.</title>
        <authorList>
            <person name="Trembath-Reichert E."/>
            <person name="Huber J.A."/>
        </authorList>
    </citation>
    <scope>NUCLEOTIDE SEQUENCE [LARGE SCALE GENOMIC DNA]</scope>
    <source>
        <strain evidence="3">MAG 24</strain>
    </source>
</reference>
<feature type="non-terminal residue" evidence="3">
    <location>
        <position position="124"/>
    </location>
</feature>